<name>A0A481Z7M7_9VIRU</name>
<dbReference type="EMBL" id="MK500566">
    <property type="protein sequence ID" value="QBK91874.1"/>
    <property type="molecule type" value="Genomic_DNA"/>
</dbReference>
<proteinExistence type="predicted"/>
<sequence length="64" mass="7446">MGFGKFYAHVLRFDKIEEYRDALDWGSKVEEITVQAHTANVTDLVLPFLNHNIFTKTLNLFVCK</sequence>
<evidence type="ECO:0000313" key="1">
    <source>
        <dbReference type="EMBL" id="QBK91874.1"/>
    </source>
</evidence>
<protein>
    <submittedName>
        <fullName evidence="1">Uncharacterized protein</fullName>
    </submittedName>
</protein>
<accession>A0A481Z7M7</accession>
<reference evidence="1" key="1">
    <citation type="journal article" date="2019" name="MBio">
        <title>Virus Genomes from Deep Sea Sediments Expand the Ocean Megavirome and Support Independent Origins of Viral Gigantism.</title>
        <authorList>
            <person name="Backstrom D."/>
            <person name="Yutin N."/>
            <person name="Jorgensen S.L."/>
            <person name="Dharamshi J."/>
            <person name="Homa F."/>
            <person name="Zaremba-Niedwiedzka K."/>
            <person name="Spang A."/>
            <person name="Wolf Y.I."/>
            <person name="Koonin E.V."/>
            <person name="Ettema T.J."/>
        </authorList>
    </citation>
    <scope>NUCLEOTIDE SEQUENCE</scope>
</reference>
<gene>
    <name evidence="1" type="ORF">LCPAC304_02130</name>
</gene>
<organism evidence="1">
    <name type="scientific">Pithovirus LCPAC304</name>
    <dbReference type="NCBI Taxonomy" id="2506594"/>
    <lineage>
        <taxon>Viruses</taxon>
        <taxon>Pithoviruses</taxon>
    </lineage>
</organism>